<keyword evidence="8" id="KW-0460">Magnesium</keyword>
<keyword evidence="5" id="KW-0067">ATP-binding</keyword>
<evidence type="ECO:0000259" key="10">
    <source>
        <dbReference type="PROSITE" id="PS50862"/>
    </source>
</evidence>
<comment type="caution">
    <text evidence="11">The sequence shown here is derived from an EMBL/GenBank/DDBJ whole genome shotgun (WGS) entry which is preliminary data.</text>
</comment>
<keyword evidence="3 8" id="KW-0479">Metal-binding</keyword>
<organism evidence="11 12">
    <name type="scientific">Candidatus Nomurabacteria bacterium RIFCSPHIGHO2_01_FULL_40_24b</name>
    <dbReference type="NCBI Taxonomy" id="1801739"/>
    <lineage>
        <taxon>Bacteria</taxon>
        <taxon>Candidatus Nomuraibacteriota</taxon>
    </lineage>
</organism>
<sequence length="632" mass="72550">MSSIDEIRDARIKKLKLLREQGMDPYPAESRREISLKEAIDNFDNLEKGGKAGWIAGRIMSIRGQGAIVFITLNDGTGTFQGLLKKDILGDEKFNFWDEVVDIGDFVEAQGKFFTTNRGEKTIEIKDWQMLSKSLRPLPEKWHGLQDVEERFRKRYLDIIFNPEAKEIVEKKALFWNSVRKFHLQHGFLEVETPVLEITTGGADAAPFKTHHNALDLDVYLRISAGELWQKKLMVAGIPKTFEIGRIFRNEGMSPEHLQDYTQCEAYWAYANYKDMYKFLQECYRYVAQKTFGTLKFKINGFDIDLEKEWPIIDYTQEIEKQIKINIEKADQKEIESKLKELGVKYEAGNKARLIDSLWKYCRKNIGGPAILINEPKITSPLSKSSPDNPNITERFHFLIAGSEVGQGYSELNDPLDQLNRFEEQEKLRKAGDTEAQMMDHDFVEALEYGMPPTTGHGFSERLFSFLMDKPIRETQIFPLMRPEGKSEKLQSKKTMVAVAVLNKEAKMEPWQELNTVAHLNAAFGARVGRGDLFTRDTVVSKDNQHIKLNIKNAIMIKIAPSGKVLRELLGKAKDLELEVDEFTREMIETTNDKKVVEMTASKNFAEIEYLGVLIYGPKDVVEVLTSNLKLY</sequence>
<keyword evidence="6" id="KW-0030">Aminoacyl-tRNA synthetase</keyword>
<dbReference type="Gene3D" id="3.40.1490.10">
    <property type="entry name" value="Bit1"/>
    <property type="match status" value="1"/>
</dbReference>
<evidence type="ECO:0000313" key="12">
    <source>
        <dbReference type="Proteomes" id="UP000177370"/>
    </source>
</evidence>
<dbReference type="PRINTS" id="PR00982">
    <property type="entry name" value="TRNASYNTHLYS"/>
</dbReference>
<dbReference type="NCBIfam" id="NF001756">
    <property type="entry name" value="PRK00484.1"/>
    <property type="match status" value="1"/>
</dbReference>
<feature type="domain" description="Aminoacyl-transfer RNA synthetases class-II family profile" evidence="10">
    <location>
        <begin position="179"/>
        <end position="483"/>
    </location>
</feature>
<dbReference type="GO" id="GO:0005524">
    <property type="term" value="F:ATP binding"/>
    <property type="evidence" value="ECO:0007669"/>
    <property type="project" value="UniProtKB-KW"/>
</dbReference>
<evidence type="ECO:0000256" key="7">
    <source>
        <dbReference type="ARBA" id="ARBA00048573"/>
    </source>
</evidence>
<dbReference type="AlphaFoldDB" id="A0A1F6V840"/>
<gene>
    <name evidence="11" type="ORF">A2647_01640</name>
</gene>
<dbReference type="InterPro" id="IPR044136">
    <property type="entry name" value="Lys-tRNA-ligase_II_N"/>
</dbReference>
<dbReference type="InterPro" id="IPR018149">
    <property type="entry name" value="Lys-tRNA-synth_II_C"/>
</dbReference>
<dbReference type="SUPFAM" id="SSF50249">
    <property type="entry name" value="Nucleic acid-binding proteins"/>
    <property type="match status" value="1"/>
</dbReference>
<dbReference type="Pfam" id="PF09391">
    <property type="entry name" value="DUF2000"/>
    <property type="match status" value="1"/>
</dbReference>
<dbReference type="InterPro" id="IPR004365">
    <property type="entry name" value="NA-bd_OB_tRNA"/>
</dbReference>
<dbReference type="NCBIfam" id="TIGR00499">
    <property type="entry name" value="lysS_bact"/>
    <property type="match status" value="1"/>
</dbReference>
<accession>A0A1F6V840</accession>
<proteinExistence type="predicted"/>
<dbReference type="GO" id="GO:0046872">
    <property type="term" value="F:metal ion binding"/>
    <property type="evidence" value="ECO:0007669"/>
    <property type="project" value="UniProtKB-KW"/>
</dbReference>
<dbReference type="GO" id="GO:0006430">
    <property type="term" value="P:lysyl-tRNA aminoacylation"/>
    <property type="evidence" value="ECO:0007669"/>
    <property type="project" value="InterPro"/>
</dbReference>
<dbReference type="Gene3D" id="3.30.930.10">
    <property type="entry name" value="Bira Bifunctional Protein, Domain 2"/>
    <property type="match status" value="1"/>
</dbReference>
<dbReference type="Proteomes" id="UP000177370">
    <property type="component" value="Unassembled WGS sequence"/>
</dbReference>
<dbReference type="InterPro" id="IPR004364">
    <property type="entry name" value="Aa-tRNA-synt_II"/>
</dbReference>
<protein>
    <recommendedName>
        <fullName evidence="1 8">Lysine--tRNA ligase</fullName>
        <ecNumber evidence="1 8">6.1.1.6</ecNumber>
    </recommendedName>
</protein>
<dbReference type="Pfam" id="PF00152">
    <property type="entry name" value="tRNA-synt_2"/>
    <property type="match status" value="1"/>
</dbReference>
<dbReference type="PANTHER" id="PTHR42918">
    <property type="entry name" value="LYSYL-TRNA SYNTHETASE"/>
    <property type="match status" value="1"/>
</dbReference>
<keyword evidence="9" id="KW-0175">Coiled coil</keyword>
<dbReference type="GO" id="GO:0004824">
    <property type="term" value="F:lysine-tRNA ligase activity"/>
    <property type="evidence" value="ECO:0007669"/>
    <property type="project" value="UniProtKB-EC"/>
</dbReference>
<dbReference type="EC" id="6.1.1.6" evidence="1 8"/>
<evidence type="ECO:0000256" key="6">
    <source>
        <dbReference type="ARBA" id="ARBA00023146"/>
    </source>
</evidence>
<feature type="coiled-coil region" evidence="9">
    <location>
        <begin position="566"/>
        <end position="593"/>
    </location>
</feature>
<comment type="cofactor">
    <cofactor evidence="8">
        <name>Mg(2+)</name>
        <dbReference type="ChEBI" id="CHEBI:18420"/>
    </cofactor>
    <text evidence="8">Binds 3 Mg(2+) ions per subunit.</text>
</comment>
<keyword evidence="4" id="KW-0547">Nucleotide-binding</keyword>
<evidence type="ECO:0000256" key="2">
    <source>
        <dbReference type="ARBA" id="ARBA00022598"/>
    </source>
</evidence>
<dbReference type="InterPro" id="IPR045864">
    <property type="entry name" value="aa-tRNA-synth_II/BPL/LPL"/>
</dbReference>
<evidence type="ECO:0000313" key="11">
    <source>
        <dbReference type="EMBL" id="OGI65891.1"/>
    </source>
</evidence>
<dbReference type="InterPro" id="IPR006195">
    <property type="entry name" value="aa-tRNA-synth_II"/>
</dbReference>
<dbReference type="SUPFAM" id="SSF55681">
    <property type="entry name" value="Class II aaRS and biotin synthetases"/>
    <property type="match status" value="1"/>
</dbReference>
<keyword evidence="2 11" id="KW-0436">Ligase</keyword>
<dbReference type="PANTHER" id="PTHR42918:SF15">
    <property type="entry name" value="LYSINE--TRNA LIGASE, CHLOROPLASTIC_MITOCHONDRIAL"/>
    <property type="match status" value="1"/>
</dbReference>
<evidence type="ECO:0000256" key="8">
    <source>
        <dbReference type="RuleBase" id="RU000336"/>
    </source>
</evidence>
<evidence type="ECO:0000256" key="1">
    <source>
        <dbReference type="ARBA" id="ARBA00013166"/>
    </source>
</evidence>
<dbReference type="SUPFAM" id="SSF102462">
    <property type="entry name" value="Peptidyl-tRNA hydrolase II"/>
    <property type="match status" value="1"/>
</dbReference>
<dbReference type="GO" id="GO:0005829">
    <property type="term" value="C:cytosol"/>
    <property type="evidence" value="ECO:0007669"/>
    <property type="project" value="TreeGrafter"/>
</dbReference>
<name>A0A1F6V840_9BACT</name>
<evidence type="ECO:0000256" key="5">
    <source>
        <dbReference type="ARBA" id="ARBA00022840"/>
    </source>
</evidence>
<dbReference type="Gene3D" id="2.40.50.140">
    <property type="entry name" value="Nucleic acid-binding proteins"/>
    <property type="match status" value="1"/>
</dbReference>
<dbReference type="EMBL" id="MFTP01000011">
    <property type="protein sequence ID" value="OGI65891.1"/>
    <property type="molecule type" value="Genomic_DNA"/>
</dbReference>
<evidence type="ECO:0000256" key="3">
    <source>
        <dbReference type="ARBA" id="ARBA00022723"/>
    </source>
</evidence>
<dbReference type="InterPro" id="IPR018988">
    <property type="entry name" value="DUF2000"/>
</dbReference>
<dbReference type="InterPro" id="IPR012340">
    <property type="entry name" value="NA-bd_OB-fold"/>
</dbReference>
<evidence type="ECO:0000256" key="4">
    <source>
        <dbReference type="ARBA" id="ARBA00022741"/>
    </source>
</evidence>
<dbReference type="InterPro" id="IPR023476">
    <property type="entry name" value="Pep_tRNA_hydro_II_dom_sf"/>
</dbReference>
<reference evidence="11 12" key="1">
    <citation type="journal article" date="2016" name="Nat. Commun.">
        <title>Thousands of microbial genomes shed light on interconnected biogeochemical processes in an aquifer system.</title>
        <authorList>
            <person name="Anantharaman K."/>
            <person name="Brown C.T."/>
            <person name="Hug L.A."/>
            <person name="Sharon I."/>
            <person name="Castelle C.J."/>
            <person name="Probst A.J."/>
            <person name="Thomas B.C."/>
            <person name="Singh A."/>
            <person name="Wilkins M.J."/>
            <person name="Karaoz U."/>
            <person name="Brodie E.L."/>
            <person name="Williams K.H."/>
            <person name="Hubbard S.S."/>
            <person name="Banfield J.F."/>
        </authorList>
    </citation>
    <scope>NUCLEOTIDE SEQUENCE [LARGE SCALE GENOMIC DNA]</scope>
</reference>
<comment type="catalytic activity">
    <reaction evidence="7 8">
        <text>tRNA(Lys) + L-lysine + ATP = L-lysyl-tRNA(Lys) + AMP + diphosphate</text>
        <dbReference type="Rhea" id="RHEA:20792"/>
        <dbReference type="Rhea" id="RHEA-COMP:9696"/>
        <dbReference type="Rhea" id="RHEA-COMP:9697"/>
        <dbReference type="ChEBI" id="CHEBI:30616"/>
        <dbReference type="ChEBI" id="CHEBI:32551"/>
        <dbReference type="ChEBI" id="CHEBI:33019"/>
        <dbReference type="ChEBI" id="CHEBI:78442"/>
        <dbReference type="ChEBI" id="CHEBI:78529"/>
        <dbReference type="ChEBI" id="CHEBI:456215"/>
        <dbReference type="EC" id="6.1.1.6"/>
    </reaction>
</comment>
<dbReference type="PROSITE" id="PS50862">
    <property type="entry name" value="AA_TRNA_LIGASE_II"/>
    <property type="match status" value="1"/>
</dbReference>
<dbReference type="InterPro" id="IPR002313">
    <property type="entry name" value="Lys-tRNA-ligase_II"/>
</dbReference>
<evidence type="ECO:0000256" key="9">
    <source>
        <dbReference type="SAM" id="Coils"/>
    </source>
</evidence>
<dbReference type="CDD" id="cd04322">
    <property type="entry name" value="LysRS_N"/>
    <property type="match status" value="1"/>
</dbReference>
<dbReference type="GO" id="GO:0000049">
    <property type="term" value="F:tRNA binding"/>
    <property type="evidence" value="ECO:0007669"/>
    <property type="project" value="TreeGrafter"/>
</dbReference>
<dbReference type="Pfam" id="PF01336">
    <property type="entry name" value="tRNA_anti-codon"/>
    <property type="match status" value="1"/>
</dbReference>